<gene>
    <name evidence="1" type="ORF">MCC93_08950</name>
</gene>
<dbReference type="AlphaFoldDB" id="A0A0C1GVV2"/>
<protein>
    <submittedName>
        <fullName evidence="1">Uncharacterized protein</fullName>
    </submittedName>
</protein>
<evidence type="ECO:0000313" key="2">
    <source>
        <dbReference type="Proteomes" id="UP000031390"/>
    </source>
</evidence>
<organism evidence="1 2">
    <name type="scientific">Morococcus cerebrosus</name>
    <dbReference type="NCBI Taxonomy" id="1056807"/>
    <lineage>
        <taxon>Bacteria</taxon>
        <taxon>Pseudomonadati</taxon>
        <taxon>Pseudomonadota</taxon>
        <taxon>Betaproteobacteria</taxon>
        <taxon>Neisseriales</taxon>
        <taxon>Neisseriaceae</taxon>
        <taxon>Morococcus</taxon>
    </lineage>
</organism>
<dbReference type="EMBL" id="JUFZ01000035">
    <property type="protein sequence ID" value="KIC09556.1"/>
    <property type="molecule type" value="Genomic_DNA"/>
</dbReference>
<evidence type="ECO:0000313" key="1">
    <source>
        <dbReference type="EMBL" id="KIC09556.1"/>
    </source>
</evidence>
<accession>A0A0C1GVV2</accession>
<reference evidence="1 2" key="1">
    <citation type="submission" date="2014-12" db="EMBL/GenBank/DDBJ databases">
        <title>Genome sequence of Morococcus cerebrosus.</title>
        <authorList>
            <person name="Shin S.-K."/>
            <person name="Yi H."/>
        </authorList>
    </citation>
    <scope>NUCLEOTIDE SEQUENCE [LARGE SCALE GENOMIC DNA]</scope>
    <source>
        <strain evidence="1 2">CIP 81.93</strain>
    </source>
</reference>
<proteinExistence type="predicted"/>
<dbReference type="Proteomes" id="UP000031390">
    <property type="component" value="Unassembled WGS sequence"/>
</dbReference>
<name>A0A0C1GVV2_9NEIS</name>
<comment type="caution">
    <text evidence="1">The sequence shown here is derived from an EMBL/GenBank/DDBJ whole genome shotgun (WGS) entry which is preliminary data.</text>
</comment>
<sequence>MVFPFVYTHKGRLKNFQTTLFYKSESAISMLLFPHMGELRCGDFLV</sequence>